<feature type="transmembrane region" description="Helical" evidence="6">
    <location>
        <begin position="264"/>
        <end position="292"/>
    </location>
</feature>
<feature type="transmembrane region" description="Helical" evidence="6">
    <location>
        <begin position="304"/>
        <end position="324"/>
    </location>
</feature>
<dbReference type="NCBIfam" id="TIGR00797">
    <property type="entry name" value="matE"/>
    <property type="match status" value="1"/>
</dbReference>
<comment type="caution">
    <text evidence="7">The sequence shown here is derived from an EMBL/GenBank/DDBJ whole genome shotgun (WGS) entry which is preliminary data.</text>
</comment>
<evidence type="ECO:0000313" key="7">
    <source>
        <dbReference type="EMBL" id="KAG1803475.1"/>
    </source>
</evidence>
<accession>A0A9P7DUB1</accession>
<keyword evidence="8" id="KW-1185">Reference proteome</keyword>
<evidence type="ECO:0000256" key="6">
    <source>
        <dbReference type="SAM" id="Phobius"/>
    </source>
</evidence>
<evidence type="ECO:0000313" key="8">
    <source>
        <dbReference type="Proteomes" id="UP000807769"/>
    </source>
</evidence>
<dbReference type="Proteomes" id="UP000807769">
    <property type="component" value="Unassembled WGS sequence"/>
</dbReference>
<reference evidence="7" key="1">
    <citation type="journal article" date="2020" name="New Phytol.">
        <title>Comparative genomics reveals dynamic genome evolution in host specialist ectomycorrhizal fungi.</title>
        <authorList>
            <person name="Lofgren L.A."/>
            <person name="Nguyen N.H."/>
            <person name="Vilgalys R."/>
            <person name="Ruytinx J."/>
            <person name="Liao H.L."/>
            <person name="Branco S."/>
            <person name="Kuo A."/>
            <person name="LaButti K."/>
            <person name="Lipzen A."/>
            <person name="Andreopoulos W."/>
            <person name="Pangilinan J."/>
            <person name="Riley R."/>
            <person name="Hundley H."/>
            <person name="Na H."/>
            <person name="Barry K."/>
            <person name="Grigoriev I.V."/>
            <person name="Stajich J.E."/>
            <person name="Kennedy P.G."/>
        </authorList>
    </citation>
    <scope>NUCLEOTIDE SEQUENCE</scope>
    <source>
        <strain evidence="7">MN1</strain>
    </source>
</reference>
<feature type="transmembrane region" description="Helical" evidence="6">
    <location>
        <begin position="240"/>
        <end position="258"/>
    </location>
</feature>
<evidence type="ECO:0000256" key="2">
    <source>
        <dbReference type="ARBA" id="ARBA00010199"/>
    </source>
</evidence>
<dbReference type="GO" id="GO:0016020">
    <property type="term" value="C:membrane"/>
    <property type="evidence" value="ECO:0007669"/>
    <property type="project" value="UniProtKB-SubCell"/>
</dbReference>
<feature type="transmembrane region" description="Helical" evidence="6">
    <location>
        <begin position="388"/>
        <end position="409"/>
    </location>
</feature>
<dbReference type="GO" id="GO:1990961">
    <property type="term" value="P:xenobiotic detoxification by transmembrane export across the plasma membrane"/>
    <property type="evidence" value="ECO:0007669"/>
    <property type="project" value="InterPro"/>
</dbReference>
<dbReference type="OrthoDB" id="2126698at2759"/>
<dbReference type="AlphaFoldDB" id="A0A9P7DUB1"/>
<dbReference type="GeneID" id="64631201"/>
<name>A0A9P7DUB1_9AGAM</name>
<sequence>MGHNFEEQTQKKFLNGTGNAPTQITNGVAPQPSISFVSPASVIMANLPTENTPLLSTPISHIEEGVHYSNERDCPSIWVIFKEELGVLTKYTLPIFTTHLFEFSFNIASIVAIGHISTTALAAATLAFMTASVSGYAIVQGLVSALDTLLPAAWTSSHPQLVGLWSQRMLVVTAATLIPVFFIWFNAESILLLLRQDPEVAHLAAVYLRWSTFGLPAYSFNCISRRYFQSQGLFAVPTKINLVVAPINALLNYFFVWGPEPVRIGFIGAPIATSISFNLISISSVIYGIFYVEKTAWHPISMRSFTGLGCLVKLGLAGVGQTASEWWSWELNNLAASLLGPAALATQSVLLISSSCTFQAPFALSLATSVRIGNLLGEKQARRAGVSAYAAIVLAIAISAIWSTMFISFRKSWAYIVNDDPEVVTLVASILPVVAMYQVFDGIAAVTSGVLRAQGRQLVGALLNLSGYYVIGIPFGVWLTFKMGMGLVGLWVGLTVSLIYCSVWGTYLCITTDWQKEVKKVSDRLAVENKNANEAEEDGSSRF</sequence>
<dbReference type="InterPro" id="IPR045069">
    <property type="entry name" value="MATE_euk"/>
</dbReference>
<dbReference type="GO" id="GO:0015297">
    <property type="term" value="F:antiporter activity"/>
    <property type="evidence" value="ECO:0007669"/>
    <property type="project" value="InterPro"/>
</dbReference>
<evidence type="ECO:0000256" key="3">
    <source>
        <dbReference type="ARBA" id="ARBA00022692"/>
    </source>
</evidence>
<dbReference type="InterPro" id="IPR002528">
    <property type="entry name" value="MATE_fam"/>
</dbReference>
<organism evidence="7 8">
    <name type="scientific">Suillus subaureus</name>
    <dbReference type="NCBI Taxonomy" id="48587"/>
    <lineage>
        <taxon>Eukaryota</taxon>
        <taxon>Fungi</taxon>
        <taxon>Dikarya</taxon>
        <taxon>Basidiomycota</taxon>
        <taxon>Agaricomycotina</taxon>
        <taxon>Agaricomycetes</taxon>
        <taxon>Agaricomycetidae</taxon>
        <taxon>Boletales</taxon>
        <taxon>Suillineae</taxon>
        <taxon>Suillaceae</taxon>
        <taxon>Suillus</taxon>
    </lineage>
</organism>
<feature type="transmembrane region" description="Helical" evidence="6">
    <location>
        <begin position="458"/>
        <end position="481"/>
    </location>
</feature>
<evidence type="ECO:0000256" key="1">
    <source>
        <dbReference type="ARBA" id="ARBA00004141"/>
    </source>
</evidence>
<feature type="transmembrane region" description="Helical" evidence="6">
    <location>
        <begin position="487"/>
        <end position="510"/>
    </location>
</feature>
<keyword evidence="5 6" id="KW-0472">Membrane</keyword>
<protein>
    <submittedName>
        <fullName evidence="7">Mate-domain-containing protein</fullName>
    </submittedName>
</protein>
<comment type="similarity">
    <text evidence="2">Belongs to the multi antimicrobial extrusion (MATE) (TC 2.A.66.1) family.</text>
</comment>
<dbReference type="GO" id="GO:0042910">
    <property type="term" value="F:xenobiotic transmembrane transporter activity"/>
    <property type="evidence" value="ECO:0007669"/>
    <property type="project" value="InterPro"/>
</dbReference>
<dbReference type="RefSeq" id="XP_041186632.1">
    <property type="nucleotide sequence ID" value="XM_041337185.1"/>
</dbReference>
<keyword evidence="4 6" id="KW-1133">Transmembrane helix</keyword>
<comment type="subcellular location">
    <subcellularLocation>
        <location evidence="1">Membrane</location>
        <topology evidence="1">Multi-pass membrane protein</topology>
    </subcellularLocation>
</comment>
<feature type="transmembrane region" description="Helical" evidence="6">
    <location>
        <begin position="344"/>
        <end position="367"/>
    </location>
</feature>
<evidence type="ECO:0000256" key="5">
    <source>
        <dbReference type="ARBA" id="ARBA00023136"/>
    </source>
</evidence>
<gene>
    <name evidence="7" type="ORF">BJ212DRAFT_1395731</name>
</gene>
<feature type="transmembrane region" description="Helical" evidence="6">
    <location>
        <begin position="105"/>
        <end position="129"/>
    </location>
</feature>
<feature type="transmembrane region" description="Helical" evidence="6">
    <location>
        <begin position="429"/>
        <end position="451"/>
    </location>
</feature>
<proteinExistence type="inferred from homology"/>
<dbReference type="PANTHER" id="PTHR11206">
    <property type="entry name" value="MULTIDRUG RESISTANCE PROTEIN"/>
    <property type="match status" value="1"/>
</dbReference>
<keyword evidence="3 6" id="KW-0812">Transmembrane</keyword>
<dbReference type="Pfam" id="PF01554">
    <property type="entry name" value="MatE"/>
    <property type="match status" value="2"/>
</dbReference>
<dbReference type="CDD" id="cd13132">
    <property type="entry name" value="MATE_eukaryotic"/>
    <property type="match status" value="1"/>
</dbReference>
<feature type="transmembrane region" description="Helical" evidence="6">
    <location>
        <begin position="169"/>
        <end position="187"/>
    </location>
</feature>
<dbReference type="EMBL" id="JABBWG010000065">
    <property type="protein sequence ID" value="KAG1803475.1"/>
    <property type="molecule type" value="Genomic_DNA"/>
</dbReference>
<evidence type="ECO:0000256" key="4">
    <source>
        <dbReference type="ARBA" id="ARBA00022989"/>
    </source>
</evidence>